<feature type="compositionally biased region" description="Polar residues" evidence="1">
    <location>
        <begin position="71"/>
        <end position="83"/>
    </location>
</feature>
<dbReference type="RefSeq" id="WP_380049823.1">
    <property type="nucleotide sequence ID" value="NZ_JBHLTC010000024.1"/>
</dbReference>
<feature type="region of interest" description="Disordered" evidence="1">
    <location>
        <begin position="71"/>
        <end position="91"/>
    </location>
</feature>
<comment type="caution">
    <text evidence="2">The sequence shown here is derived from an EMBL/GenBank/DDBJ whole genome shotgun (WGS) entry which is preliminary data.</text>
</comment>
<sequence>MSMIVDLDTERAPLGRPSEFVGQAAVRPFGLSVARWEPGSKHERELVNLDPDSQIGYVGDRPLRELISAGTRSQFESDGQTPISLDYGEDD</sequence>
<protein>
    <submittedName>
        <fullName evidence="2">Uncharacterized protein</fullName>
    </submittedName>
</protein>
<reference evidence="2 3" key="1">
    <citation type="submission" date="2024-09" db="EMBL/GenBank/DDBJ databases">
        <authorList>
            <person name="Sun Q."/>
            <person name="Mori K."/>
        </authorList>
    </citation>
    <scope>NUCLEOTIDE SEQUENCE [LARGE SCALE GENOMIC DNA]</scope>
    <source>
        <strain evidence="2 3">CGMCC 1.15906</strain>
    </source>
</reference>
<gene>
    <name evidence="2" type="ORF">ACFFGN_20110</name>
</gene>
<name>A0ABV6QP32_9ACTN</name>
<organism evidence="2 3">
    <name type="scientific">Kribbella deserti</name>
    <dbReference type="NCBI Taxonomy" id="1926257"/>
    <lineage>
        <taxon>Bacteria</taxon>
        <taxon>Bacillati</taxon>
        <taxon>Actinomycetota</taxon>
        <taxon>Actinomycetes</taxon>
        <taxon>Propionibacteriales</taxon>
        <taxon>Kribbellaceae</taxon>
        <taxon>Kribbella</taxon>
    </lineage>
</organism>
<dbReference type="Proteomes" id="UP001589890">
    <property type="component" value="Unassembled WGS sequence"/>
</dbReference>
<dbReference type="EMBL" id="JBHLTC010000024">
    <property type="protein sequence ID" value="MFC0626394.1"/>
    <property type="molecule type" value="Genomic_DNA"/>
</dbReference>
<proteinExistence type="predicted"/>
<evidence type="ECO:0000256" key="1">
    <source>
        <dbReference type="SAM" id="MobiDB-lite"/>
    </source>
</evidence>
<evidence type="ECO:0000313" key="3">
    <source>
        <dbReference type="Proteomes" id="UP001589890"/>
    </source>
</evidence>
<keyword evidence="3" id="KW-1185">Reference proteome</keyword>
<evidence type="ECO:0000313" key="2">
    <source>
        <dbReference type="EMBL" id="MFC0626394.1"/>
    </source>
</evidence>
<accession>A0ABV6QP32</accession>